<keyword evidence="2" id="KW-1185">Reference proteome</keyword>
<name>A0A4P8IX04_9BURK</name>
<evidence type="ECO:0000313" key="1">
    <source>
        <dbReference type="EMBL" id="QCP53898.1"/>
    </source>
</evidence>
<protein>
    <submittedName>
        <fullName evidence="1">Uncharacterized protein</fullName>
    </submittedName>
</protein>
<dbReference type="RefSeq" id="WP_137336667.1">
    <property type="nucleotide sequence ID" value="NZ_CP040078.1"/>
</dbReference>
<sequence>MIEAEGVKAGYYQRKCSSPPFAAYHSGCIQVDRPCDRHVFLFLFHDVGLINLHAEIIGPSALTPAAAIASNWPSPDNAAMSTSALTAANVR</sequence>
<dbReference type="EMBL" id="CP040078">
    <property type="protein sequence ID" value="QCP53898.1"/>
    <property type="molecule type" value="Genomic_DNA"/>
</dbReference>
<organism evidence="1 2">
    <name type="scientific">Trinickia violacea</name>
    <dbReference type="NCBI Taxonomy" id="2571746"/>
    <lineage>
        <taxon>Bacteria</taxon>
        <taxon>Pseudomonadati</taxon>
        <taxon>Pseudomonadota</taxon>
        <taxon>Betaproteobacteria</taxon>
        <taxon>Burkholderiales</taxon>
        <taxon>Burkholderiaceae</taxon>
        <taxon>Trinickia</taxon>
    </lineage>
</organism>
<accession>A0A4P8IX04</accession>
<dbReference type="Proteomes" id="UP000298656">
    <property type="component" value="Chromosome 2"/>
</dbReference>
<dbReference type="KEGG" id="tvl:FAZ95_33430"/>
<gene>
    <name evidence="1" type="ORF">FAZ95_33430</name>
</gene>
<evidence type="ECO:0000313" key="2">
    <source>
        <dbReference type="Proteomes" id="UP000298656"/>
    </source>
</evidence>
<dbReference type="AlphaFoldDB" id="A0A4P8IX04"/>
<proteinExistence type="predicted"/>
<reference evidence="1 2" key="1">
    <citation type="submission" date="2019-05" db="EMBL/GenBank/DDBJ databases">
        <title>Burkholderia sp. DHOD12, isolated from subtropical forest soil.</title>
        <authorList>
            <person name="Gao Z.-H."/>
            <person name="Qiu L.-H."/>
        </authorList>
    </citation>
    <scope>NUCLEOTIDE SEQUENCE [LARGE SCALE GENOMIC DNA]</scope>
    <source>
        <strain evidence="1 2">DHOD12</strain>
    </source>
</reference>